<protein>
    <submittedName>
        <fullName evidence="2">Uncharacterized protein</fullName>
    </submittedName>
</protein>
<organism evidence="2 3">
    <name type="scientific">Euphydryas editha</name>
    <name type="common">Edith's checkerspot</name>
    <dbReference type="NCBI Taxonomy" id="104508"/>
    <lineage>
        <taxon>Eukaryota</taxon>
        <taxon>Metazoa</taxon>
        <taxon>Ecdysozoa</taxon>
        <taxon>Arthropoda</taxon>
        <taxon>Hexapoda</taxon>
        <taxon>Insecta</taxon>
        <taxon>Pterygota</taxon>
        <taxon>Neoptera</taxon>
        <taxon>Endopterygota</taxon>
        <taxon>Lepidoptera</taxon>
        <taxon>Glossata</taxon>
        <taxon>Ditrysia</taxon>
        <taxon>Papilionoidea</taxon>
        <taxon>Nymphalidae</taxon>
        <taxon>Nymphalinae</taxon>
        <taxon>Euphydryas</taxon>
    </lineage>
</organism>
<name>A0AAU9VFA9_EUPED</name>
<dbReference type="Proteomes" id="UP001153954">
    <property type="component" value="Unassembled WGS sequence"/>
</dbReference>
<proteinExistence type="predicted"/>
<dbReference type="AlphaFoldDB" id="A0AAU9VFA9"/>
<accession>A0AAU9VFA9</accession>
<dbReference type="EMBL" id="CAKOGL010000031">
    <property type="protein sequence ID" value="CAH2108730.1"/>
    <property type="molecule type" value="Genomic_DNA"/>
</dbReference>
<gene>
    <name evidence="2" type="ORF">EEDITHA_LOCUS22638</name>
</gene>
<feature type="region of interest" description="Disordered" evidence="1">
    <location>
        <begin position="18"/>
        <end position="39"/>
    </location>
</feature>
<evidence type="ECO:0000256" key="1">
    <source>
        <dbReference type="SAM" id="MobiDB-lite"/>
    </source>
</evidence>
<evidence type="ECO:0000313" key="3">
    <source>
        <dbReference type="Proteomes" id="UP001153954"/>
    </source>
</evidence>
<keyword evidence="3" id="KW-1185">Reference proteome</keyword>
<sequence length="165" mass="18751">MARVVIASLASSAREAAARRRRGASRGAWPRTDWPPHANASRRLRARNHRTTIATIVRGKNSARLVCREHAPAKNGMRITRNCKNGRRSLFICDLCPSRRTRLSRLIPRCPRSRDFFHSAKTRRTATEPGDIRRSLDEMNKCNVAVADVAKQELLVTLLGEFFDY</sequence>
<reference evidence="2" key="1">
    <citation type="submission" date="2022-03" db="EMBL/GenBank/DDBJ databases">
        <authorList>
            <person name="Tunstrom K."/>
        </authorList>
    </citation>
    <scope>NUCLEOTIDE SEQUENCE</scope>
</reference>
<comment type="caution">
    <text evidence="2">The sequence shown here is derived from an EMBL/GenBank/DDBJ whole genome shotgun (WGS) entry which is preliminary data.</text>
</comment>
<evidence type="ECO:0000313" key="2">
    <source>
        <dbReference type="EMBL" id="CAH2108730.1"/>
    </source>
</evidence>